<dbReference type="InterPro" id="IPR043129">
    <property type="entry name" value="ATPase_NBD"/>
</dbReference>
<evidence type="ECO:0000256" key="1">
    <source>
        <dbReference type="RuleBase" id="RU000487"/>
    </source>
</evidence>
<dbReference type="EMBL" id="JAPFFF010000012">
    <property type="protein sequence ID" value="KAK8876235.1"/>
    <property type="molecule type" value="Genomic_DNA"/>
</dbReference>
<dbReference type="PROSITE" id="PS01132">
    <property type="entry name" value="ACTINS_ACT_LIKE"/>
    <property type="match status" value="1"/>
</dbReference>
<comment type="caution">
    <text evidence="2">The sequence shown here is derived from an EMBL/GenBank/DDBJ whole genome shotgun (WGS) entry which is preliminary data.</text>
</comment>
<keyword evidence="3" id="KW-1185">Reference proteome</keyword>
<reference evidence="2 3" key="1">
    <citation type="submission" date="2024-04" db="EMBL/GenBank/DDBJ databases">
        <title>Tritrichomonas musculus Genome.</title>
        <authorList>
            <person name="Alves-Ferreira E."/>
            <person name="Grigg M."/>
            <person name="Lorenzi H."/>
            <person name="Galac M."/>
        </authorList>
    </citation>
    <scope>NUCLEOTIDE SEQUENCE [LARGE SCALE GENOMIC DNA]</scope>
    <source>
        <strain evidence="2 3">EAF2021</strain>
    </source>
</reference>
<protein>
    <recommendedName>
        <fullName evidence="4">Actin</fullName>
    </recommendedName>
</protein>
<evidence type="ECO:0000313" key="3">
    <source>
        <dbReference type="Proteomes" id="UP001470230"/>
    </source>
</evidence>
<dbReference type="InterPro" id="IPR004000">
    <property type="entry name" value="Actin"/>
</dbReference>
<dbReference type="SUPFAM" id="SSF53067">
    <property type="entry name" value="Actin-like ATPase domain"/>
    <property type="match status" value="2"/>
</dbReference>
<dbReference type="Gene3D" id="3.90.640.10">
    <property type="entry name" value="Actin, Chain A, domain 4"/>
    <property type="match status" value="1"/>
</dbReference>
<evidence type="ECO:0000313" key="2">
    <source>
        <dbReference type="EMBL" id="KAK8876235.1"/>
    </source>
</evidence>
<dbReference type="InterPro" id="IPR020902">
    <property type="entry name" value="Actin/actin-like_CS"/>
</dbReference>
<accession>A0ABR2JGM5</accession>
<sequence>MLENKQTIVIDNGSGTIKAGFSGEKMPHSVFRSIVGYKKYLTIDIKIHEKEKEFVKNWNEYENLLNYTYNAVLNVDPSEHSVLITEASMNPKTNREKLTQLMFETFNVPSFFTCNQPVLSLYSSGRTTGIVLDSGFNVTQIVPIFEGYSISQGINRINLGGRDLTLWLQKKLKENGFNDNSEREKDIINEFKEENCYVALDYENETQKKSKNYDDMKILYDERFHCPEMLFRPSLYGYDFDGIDKALVDSIMKCDSNIHNELYSNIILSGGNSMLNGLDKRIYKEISKLVNENVKIIAPPERKYGAWSGGSILAASDSFKKMVITSDEYKESGCSIVNQKCVL</sequence>
<dbReference type="Pfam" id="PF00022">
    <property type="entry name" value="Actin"/>
    <property type="match status" value="1"/>
</dbReference>
<comment type="similarity">
    <text evidence="1">Belongs to the actin family.</text>
</comment>
<organism evidence="2 3">
    <name type="scientific">Tritrichomonas musculus</name>
    <dbReference type="NCBI Taxonomy" id="1915356"/>
    <lineage>
        <taxon>Eukaryota</taxon>
        <taxon>Metamonada</taxon>
        <taxon>Parabasalia</taxon>
        <taxon>Tritrichomonadida</taxon>
        <taxon>Tritrichomonadidae</taxon>
        <taxon>Tritrichomonas</taxon>
    </lineage>
</organism>
<name>A0ABR2JGM5_9EUKA</name>
<dbReference type="PANTHER" id="PTHR11937">
    <property type="entry name" value="ACTIN"/>
    <property type="match status" value="1"/>
</dbReference>
<dbReference type="SMART" id="SM00268">
    <property type="entry name" value="ACTIN"/>
    <property type="match status" value="1"/>
</dbReference>
<evidence type="ECO:0008006" key="4">
    <source>
        <dbReference type="Google" id="ProtNLM"/>
    </source>
</evidence>
<dbReference type="Proteomes" id="UP001470230">
    <property type="component" value="Unassembled WGS sequence"/>
</dbReference>
<gene>
    <name evidence="2" type="ORF">M9Y10_006428</name>
</gene>
<proteinExistence type="inferred from homology"/>
<dbReference type="Gene3D" id="3.30.420.40">
    <property type="match status" value="2"/>
</dbReference>